<dbReference type="STRING" id="1742973.COMA2_120136"/>
<dbReference type="GO" id="GO:0009007">
    <property type="term" value="F:site-specific DNA-methyltransferase (adenine-specific) activity"/>
    <property type="evidence" value="ECO:0007669"/>
    <property type="project" value="UniProtKB-EC"/>
</dbReference>
<dbReference type="PANTHER" id="PTHR30481:SF2">
    <property type="entry name" value="SITE-SPECIFIC DNA-METHYLTRANSFERASE (ADENINE-SPECIFIC)"/>
    <property type="match status" value="1"/>
</dbReference>
<evidence type="ECO:0000256" key="1">
    <source>
        <dbReference type="ARBA" id="ARBA00022603"/>
    </source>
</evidence>
<dbReference type="GO" id="GO:0006298">
    <property type="term" value="P:mismatch repair"/>
    <property type="evidence" value="ECO:0007669"/>
    <property type="project" value="TreeGrafter"/>
</dbReference>
<name>A0A0S4LDP4_9BACT</name>
<dbReference type="EMBL" id="CZPZ01000004">
    <property type="protein sequence ID" value="CUS33234.1"/>
    <property type="molecule type" value="Genomic_DNA"/>
</dbReference>
<dbReference type="AlphaFoldDB" id="A0A0S4LDP4"/>
<keyword evidence="3" id="KW-0949">S-adenosyl-L-methionine</keyword>
<dbReference type="Proteomes" id="UP000198736">
    <property type="component" value="Unassembled WGS sequence"/>
</dbReference>
<dbReference type="InterPro" id="IPR012327">
    <property type="entry name" value="MeTrfase_D12"/>
</dbReference>
<gene>
    <name evidence="4" type="ORF">COMA2_120136</name>
</gene>
<dbReference type="GO" id="GO:0032259">
    <property type="term" value="P:methylation"/>
    <property type="evidence" value="ECO:0007669"/>
    <property type="project" value="UniProtKB-KW"/>
</dbReference>
<keyword evidence="5" id="KW-1185">Reference proteome</keyword>
<dbReference type="GO" id="GO:0043565">
    <property type="term" value="F:sequence-specific DNA binding"/>
    <property type="evidence" value="ECO:0007669"/>
    <property type="project" value="TreeGrafter"/>
</dbReference>
<evidence type="ECO:0000256" key="2">
    <source>
        <dbReference type="ARBA" id="ARBA00022679"/>
    </source>
</evidence>
<accession>A0A0S4LDP4</accession>
<reference evidence="5" key="1">
    <citation type="submission" date="2015-10" db="EMBL/GenBank/DDBJ databases">
        <authorList>
            <person name="Luecker S."/>
            <person name="Luecker S."/>
        </authorList>
    </citation>
    <scope>NUCLEOTIDE SEQUENCE [LARGE SCALE GENOMIC DNA]</scope>
</reference>
<evidence type="ECO:0000256" key="3">
    <source>
        <dbReference type="ARBA" id="ARBA00022691"/>
    </source>
</evidence>
<dbReference type="InterPro" id="IPR029063">
    <property type="entry name" value="SAM-dependent_MTases_sf"/>
</dbReference>
<organism evidence="4 5">
    <name type="scientific">Candidatus Nitrospira nitrificans</name>
    <dbReference type="NCBI Taxonomy" id="1742973"/>
    <lineage>
        <taxon>Bacteria</taxon>
        <taxon>Pseudomonadati</taxon>
        <taxon>Nitrospirota</taxon>
        <taxon>Nitrospiria</taxon>
        <taxon>Nitrospirales</taxon>
        <taxon>Nitrospiraceae</taxon>
        <taxon>Nitrospira</taxon>
    </lineage>
</organism>
<dbReference type="RefSeq" id="WP_139077045.1">
    <property type="nucleotide sequence ID" value="NZ_CZPZ01000004.1"/>
</dbReference>
<dbReference type="Pfam" id="PF02086">
    <property type="entry name" value="MethyltransfD12"/>
    <property type="match status" value="1"/>
</dbReference>
<evidence type="ECO:0000313" key="5">
    <source>
        <dbReference type="Proteomes" id="UP000198736"/>
    </source>
</evidence>
<protein>
    <submittedName>
        <fullName evidence="4">N6 adenine-specific dna methyltransferase, d12 class</fullName>
    </submittedName>
</protein>
<dbReference type="OrthoDB" id="9805629at2"/>
<dbReference type="Gene3D" id="3.40.50.150">
    <property type="entry name" value="Vaccinia Virus protein VP39"/>
    <property type="match status" value="2"/>
</dbReference>
<dbReference type="GO" id="GO:0009307">
    <property type="term" value="P:DNA restriction-modification system"/>
    <property type="evidence" value="ECO:0007669"/>
    <property type="project" value="InterPro"/>
</dbReference>
<keyword evidence="1 4" id="KW-0489">Methyltransferase</keyword>
<dbReference type="GO" id="GO:1904047">
    <property type="term" value="F:S-adenosyl-L-methionine binding"/>
    <property type="evidence" value="ECO:0007669"/>
    <property type="project" value="TreeGrafter"/>
</dbReference>
<evidence type="ECO:0000313" key="4">
    <source>
        <dbReference type="EMBL" id="CUS33234.1"/>
    </source>
</evidence>
<keyword evidence="2 4" id="KW-0808">Transferase</keyword>
<dbReference type="SUPFAM" id="SSF53335">
    <property type="entry name" value="S-adenosyl-L-methionine-dependent methyltransferases"/>
    <property type="match status" value="1"/>
</dbReference>
<sequence>MKQDAYVGRNSRRSGQMIRHLSPFRYPGGKSWLADHVRLWLKAQTNRPKILVEPFGGGAGTSLIAVNEGLVEEAVFAEIDPDVAATWETVLNGHARWLANTISAFRVTRKNVERALSEIPQSTHERAFQCILRNRTARGGVLSDGAGLIRRGENDRGLKSRWYPETLSKRIEVISGLKSQLCFLQRDGFNVINEYLDRPDTVFFVDPPYTQAARRLYRYWDIDHENLFRLLGDAKGKVLMTYDDTKEVRVWASRCKFKVRRISMHTTHHQYKRELMISRDFNWLKMNPRHKI</sequence>
<proteinExistence type="predicted"/>
<dbReference type="PANTHER" id="PTHR30481">
    <property type="entry name" value="DNA ADENINE METHYLASE"/>
    <property type="match status" value="1"/>
</dbReference>